<evidence type="ECO:0000256" key="3">
    <source>
        <dbReference type="ARBA" id="ARBA00047317"/>
    </source>
</evidence>
<comment type="function">
    <text evidence="1 4">Catalyzes the insertion of molybdate into adenylated molybdopterin with the concomitant release of AMP.</text>
</comment>
<evidence type="ECO:0000313" key="7">
    <source>
        <dbReference type="Proteomes" id="UP000217944"/>
    </source>
</evidence>
<keyword evidence="4 6" id="KW-0808">Transferase</keyword>
<dbReference type="GO" id="GO:0046872">
    <property type="term" value="F:metal ion binding"/>
    <property type="evidence" value="ECO:0007669"/>
    <property type="project" value="UniProtKB-UniRule"/>
</dbReference>
<sequence length="408" mass="45991">MILNNISYKEALEISLKEASFLSSKNIFINEALGYFLAQDIKATKNNPSFDNSAMDGFGFKHSGSKKLKIIKAIYAGDKFEDFDIKEENCVKIMTGAKIPKNVDTVIPIEKCLKVTDEYIEIPEIKKGANVRKQGEDIKKGEILVKKGEEITPEIIALLASQGITNVTVYKKPSIAILSSGNELKEPYEKADEDEIYNINSYSIYSLLKQYNFDTDIIGIAEDSYEDTLNKIKNILNSYDVIITSGGISFGEKDYMFEIFKNLGLKEFFHGILVKPGRPTMIGKIGKKFVFAMPGNPLSSFLNMFCIGIPVLRKISGAKNYYHQTYLAKNINDFKVNSKKDHTALGFYENGQWEVYNNYKYGSGMLKPLIKSNSVAIIQKGNEIITKDTILKIIPFVNQFSNKNNMFN</sequence>
<dbReference type="SMART" id="SM00852">
    <property type="entry name" value="MoCF_biosynth"/>
    <property type="match status" value="1"/>
</dbReference>
<dbReference type="UniPathway" id="UPA00344"/>
<keyword evidence="4" id="KW-0500">Molybdenum</keyword>
<keyword evidence="4" id="KW-0501">Molybdenum cofactor biosynthesis</keyword>
<keyword evidence="4" id="KW-0479">Metal-binding</keyword>
<comment type="cofactor">
    <cofactor evidence="4">
        <name>Mg(2+)</name>
        <dbReference type="ChEBI" id="CHEBI:18420"/>
    </cofactor>
</comment>
<evidence type="ECO:0000313" key="6">
    <source>
        <dbReference type="EMBL" id="GAX87168.1"/>
    </source>
</evidence>
<organism evidence="6 7">
    <name type="scientific">Lebetimonas natsushimae</name>
    <dbReference type="NCBI Taxonomy" id="1936991"/>
    <lineage>
        <taxon>Bacteria</taxon>
        <taxon>Pseudomonadati</taxon>
        <taxon>Campylobacterota</taxon>
        <taxon>Epsilonproteobacteria</taxon>
        <taxon>Nautiliales</taxon>
        <taxon>Nautiliaceae</taxon>
        <taxon>Lebetimonas</taxon>
    </lineage>
</organism>
<keyword evidence="4" id="KW-0460">Magnesium</keyword>
<evidence type="ECO:0000259" key="5">
    <source>
        <dbReference type="SMART" id="SM00852"/>
    </source>
</evidence>
<dbReference type="CDD" id="cd00887">
    <property type="entry name" value="MoeA"/>
    <property type="match status" value="1"/>
</dbReference>
<feature type="domain" description="MoaB/Mog" evidence="5">
    <location>
        <begin position="176"/>
        <end position="314"/>
    </location>
</feature>
<dbReference type="OrthoDB" id="9804758at2"/>
<dbReference type="SUPFAM" id="SSF53218">
    <property type="entry name" value="Molybdenum cofactor biosynthesis proteins"/>
    <property type="match status" value="1"/>
</dbReference>
<comment type="similarity">
    <text evidence="2 4">Belongs to the MoeA family.</text>
</comment>
<gene>
    <name evidence="6" type="ORF">LNAT_P0463</name>
</gene>
<keyword evidence="7" id="KW-1185">Reference proteome</keyword>
<protein>
    <recommendedName>
        <fullName evidence="4">Molybdopterin molybdenumtransferase</fullName>
        <ecNumber evidence="4">2.10.1.1</ecNumber>
    </recommendedName>
</protein>
<dbReference type="GO" id="GO:0061599">
    <property type="term" value="F:molybdopterin molybdotransferase activity"/>
    <property type="evidence" value="ECO:0007669"/>
    <property type="project" value="UniProtKB-UniRule"/>
</dbReference>
<dbReference type="GO" id="GO:0006777">
    <property type="term" value="P:Mo-molybdopterin cofactor biosynthetic process"/>
    <property type="evidence" value="ECO:0007669"/>
    <property type="project" value="UniProtKB-UniRule"/>
</dbReference>
<comment type="pathway">
    <text evidence="4">Cofactor biosynthesis; molybdopterin biosynthesis.</text>
</comment>
<dbReference type="Proteomes" id="UP000217944">
    <property type="component" value="Unassembled WGS sequence"/>
</dbReference>
<evidence type="ECO:0000256" key="2">
    <source>
        <dbReference type="ARBA" id="ARBA00010763"/>
    </source>
</evidence>
<comment type="caution">
    <text evidence="6">The sequence shown here is derived from an EMBL/GenBank/DDBJ whole genome shotgun (WGS) entry which is preliminary data.</text>
</comment>
<comment type="catalytic activity">
    <reaction evidence="3">
        <text>adenylyl-molybdopterin + molybdate = Mo-molybdopterin + AMP + H(+)</text>
        <dbReference type="Rhea" id="RHEA:35047"/>
        <dbReference type="ChEBI" id="CHEBI:15378"/>
        <dbReference type="ChEBI" id="CHEBI:36264"/>
        <dbReference type="ChEBI" id="CHEBI:62727"/>
        <dbReference type="ChEBI" id="CHEBI:71302"/>
        <dbReference type="ChEBI" id="CHEBI:456215"/>
        <dbReference type="EC" id="2.10.1.1"/>
    </reaction>
</comment>
<dbReference type="Pfam" id="PF03453">
    <property type="entry name" value="MoeA_N"/>
    <property type="match status" value="1"/>
</dbReference>
<dbReference type="InterPro" id="IPR036688">
    <property type="entry name" value="MoeA_C_domain_IV_sf"/>
</dbReference>
<dbReference type="RefSeq" id="WP_096258319.1">
    <property type="nucleotide sequence ID" value="NZ_BDME01000001.1"/>
</dbReference>
<dbReference type="GO" id="GO:0005829">
    <property type="term" value="C:cytosol"/>
    <property type="evidence" value="ECO:0007669"/>
    <property type="project" value="TreeGrafter"/>
</dbReference>
<proteinExistence type="inferred from homology"/>
<dbReference type="Gene3D" id="3.40.980.10">
    <property type="entry name" value="MoaB/Mog-like domain"/>
    <property type="match status" value="1"/>
</dbReference>
<dbReference type="PANTHER" id="PTHR10192">
    <property type="entry name" value="MOLYBDOPTERIN BIOSYNTHESIS PROTEIN"/>
    <property type="match status" value="1"/>
</dbReference>
<evidence type="ECO:0000256" key="4">
    <source>
        <dbReference type="RuleBase" id="RU365090"/>
    </source>
</evidence>
<dbReference type="InterPro" id="IPR005110">
    <property type="entry name" value="MoeA_linker/N"/>
</dbReference>
<dbReference type="SUPFAM" id="SSF63882">
    <property type="entry name" value="MoeA N-terminal region -like"/>
    <property type="match status" value="1"/>
</dbReference>
<dbReference type="EMBL" id="BDME01000001">
    <property type="protein sequence ID" value="GAX87168.1"/>
    <property type="molecule type" value="Genomic_DNA"/>
</dbReference>
<dbReference type="InterPro" id="IPR001453">
    <property type="entry name" value="MoaB/Mog_dom"/>
</dbReference>
<dbReference type="NCBIfam" id="TIGR00177">
    <property type="entry name" value="molyb_syn"/>
    <property type="match status" value="1"/>
</dbReference>
<dbReference type="SUPFAM" id="SSF63867">
    <property type="entry name" value="MoeA C-terminal domain-like"/>
    <property type="match status" value="1"/>
</dbReference>
<dbReference type="Gene3D" id="3.90.105.10">
    <property type="entry name" value="Molybdopterin biosynthesis moea protein, domain 2"/>
    <property type="match status" value="1"/>
</dbReference>
<dbReference type="InterPro" id="IPR038987">
    <property type="entry name" value="MoeA-like"/>
</dbReference>
<dbReference type="EC" id="2.10.1.1" evidence="4"/>
<dbReference type="Gene3D" id="2.170.190.11">
    <property type="entry name" value="Molybdopterin biosynthesis moea protein, domain 3"/>
    <property type="match status" value="1"/>
</dbReference>
<accession>A0A292YBM6</accession>
<dbReference type="InterPro" id="IPR036135">
    <property type="entry name" value="MoeA_linker/N_sf"/>
</dbReference>
<evidence type="ECO:0000256" key="1">
    <source>
        <dbReference type="ARBA" id="ARBA00002901"/>
    </source>
</evidence>
<dbReference type="PANTHER" id="PTHR10192:SF5">
    <property type="entry name" value="GEPHYRIN"/>
    <property type="match status" value="1"/>
</dbReference>
<dbReference type="Pfam" id="PF00994">
    <property type="entry name" value="MoCF_biosynth"/>
    <property type="match status" value="1"/>
</dbReference>
<name>A0A292YBM6_9BACT</name>
<dbReference type="InterPro" id="IPR036425">
    <property type="entry name" value="MoaB/Mog-like_dom_sf"/>
</dbReference>
<dbReference type="Gene3D" id="2.40.340.10">
    <property type="entry name" value="MoeA, C-terminal, domain IV"/>
    <property type="match status" value="1"/>
</dbReference>
<dbReference type="AlphaFoldDB" id="A0A292YBM6"/>
<reference evidence="6 7" key="1">
    <citation type="journal article" date="2017" name="Syst. Appl. Microbiol.">
        <title>Lebetimonas natsushimae sp. nov., a novel strictly anaerobic, moderately thermophilic chemoautotroph isolated from a deep-sea hydrothermal vent polychaete nest in the Mid-Okinawa Trough.</title>
        <authorList>
            <person name="Nagata R."/>
            <person name="Takaki Y."/>
            <person name="Tame A."/>
            <person name="Nunoura T."/>
            <person name="Muto H."/>
            <person name="Mino S."/>
            <person name="Sawayama S."/>
            <person name="Takai K."/>
            <person name="Nakagawa S."/>
        </authorList>
    </citation>
    <scope>NUCLEOTIDE SEQUENCE [LARGE SCALE GENOMIC DNA]</scope>
    <source>
        <strain evidence="6 7">HS1857</strain>
    </source>
</reference>